<dbReference type="KEGG" id="euz:DVS28_a0814"/>
<proteinExistence type="predicted"/>
<evidence type="ECO:0000256" key="1">
    <source>
        <dbReference type="SAM" id="MobiDB-lite"/>
    </source>
</evidence>
<reference evidence="2 3" key="1">
    <citation type="submission" date="2018-09" db="EMBL/GenBank/DDBJ databases">
        <title>Complete genome sequence of Euzebya sp. DY32-46 isolated from seawater of Pacific Ocean.</title>
        <authorList>
            <person name="Xu L."/>
            <person name="Wu Y.-H."/>
            <person name="Xu X.-W."/>
        </authorList>
    </citation>
    <scope>NUCLEOTIDE SEQUENCE [LARGE SCALE GENOMIC DNA]</scope>
    <source>
        <strain evidence="2 3">DY32-46</strain>
    </source>
</reference>
<sequence>MGAEKVLALELHEVHVYSSRESCQSEGAASRGRRAARSRTALTDPNRPAGRENSPRGPADLNRGG</sequence>
<organism evidence="2 3">
    <name type="scientific">Euzebya pacifica</name>
    <dbReference type="NCBI Taxonomy" id="1608957"/>
    <lineage>
        <taxon>Bacteria</taxon>
        <taxon>Bacillati</taxon>
        <taxon>Actinomycetota</taxon>
        <taxon>Nitriliruptoria</taxon>
        <taxon>Euzebyales</taxon>
    </lineage>
</organism>
<accession>A0A346XTG8</accession>
<dbReference type="Proteomes" id="UP000264006">
    <property type="component" value="Chromosome"/>
</dbReference>
<protein>
    <submittedName>
        <fullName evidence="2">Uncharacterized protein</fullName>
    </submittedName>
</protein>
<evidence type="ECO:0000313" key="2">
    <source>
        <dbReference type="EMBL" id="AXV05515.1"/>
    </source>
</evidence>
<gene>
    <name evidence="2" type="ORF">DVS28_a0814</name>
</gene>
<dbReference type="EMBL" id="CP031165">
    <property type="protein sequence ID" value="AXV05515.1"/>
    <property type="molecule type" value="Genomic_DNA"/>
</dbReference>
<dbReference type="AlphaFoldDB" id="A0A346XTG8"/>
<evidence type="ECO:0000313" key="3">
    <source>
        <dbReference type="Proteomes" id="UP000264006"/>
    </source>
</evidence>
<keyword evidence="3" id="KW-1185">Reference proteome</keyword>
<name>A0A346XTG8_9ACTN</name>
<feature type="region of interest" description="Disordered" evidence="1">
    <location>
        <begin position="18"/>
        <end position="65"/>
    </location>
</feature>